<evidence type="ECO:0000313" key="2">
    <source>
        <dbReference type="Proteomes" id="UP001060085"/>
    </source>
</evidence>
<accession>A0ACC0C5J4</accession>
<dbReference type="EMBL" id="CM044701">
    <property type="protein sequence ID" value="KAI5680058.1"/>
    <property type="molecule type" value="Genomic_DNA"/>
</dbReference>
<reference evidence="2" key="1">
    <citation type="journal article" date="2023" name="Nat. Plants">
        <title>Single-cell RNA sequencing provides a high-resolution roadmap for understanding the multicellular compartmentation of specialized metabolism.</title>
        <authorList>
            <person name="Sun S."/>
            <person name="Shen X."/>
            <person name="Li Y."/>
            <person name="Li Y."/>
            <person name="Wang S."/>
            <person name="Li R."/>
            <person name="Zhang H."/>
            <person name="Shen G."/>
            <person name="Guo B."/>
            <person name="Wei J."/>
            <person name="Xu J."/>
            <person name="St-Pierre B."/>
            <person name="Chen S."/>
            <person name="Sun C."/>
        </authorList>
    </citation>
    <scope>NUCLEOTIDE SEQUENCE [LARGE SCALE GENOMIC DNA]</scope>
</reference>
<keyword evidence="2" id="KW-1185">Reference proteome</keyword>
<organism evidence="1 2">
    <name type="scientific">Catharanthus roseus</name>
    <name type="common">Madagascar periwinkle</name>
    <name type="synonym">Vinca rosea</name>
    <dbReference type="NCBI Taxonomy" id="4058"/>
    <lineage>
        <taxon>Eukaryota</taxon>
        <taxon>Viridiplantae</taxon>
        <taxon>Streptophyta</taxon>
        <taxon>Embryophyta</taxon>
        <taxon>Tracheophyta</taxon>
        <taxon>Spermatophyta</taxon>
        <taxon>Magnoliopsida</taxon>
        <taxon>eudicotyledons</taxon>
        <taxon>Gunneridae</taxon>
        <taxon>Pentapetalae</taxon>
        <taxon>asterids</taxon>
        <taxon>lamiids</taxon>
        <taxon>Gentianales</taxon>
        <taxon>Apocynaceae</taxon>
        <taxon>Rauvolfioideae</taxon>
        <taxon>Vinceae</taxon>
        <taxon>Catharanthinae</taxon>
        <taxon>Catharanthus</taxon>
    </lineage>
</organism>
<comment type="caution">
    <text evidence="1">The sequence shown here is derived from an EMBL/GenBank/DDBJ whole genome shotgun (WGS) entry which is preliminary data.</text>
</comment>
<gene>
    <name evidence="1" type="ORF">M9H77_01285</name>
</gene>
<name>A0ACC0C5J4_CATRO</name>
<evidence type="ECO:0000313" key="1">
    <source>
        <dbReference type="EMBL" id="KAI5680058.1"/>
    </source>
</evidence>
<proteinExistence type="predicted"/>
<protein>
    <submittedName>
        <fullName evidence="1">Uncharacterized protein</fullName>
    </submittedName>
</protein>
<sequence>MGCFLGCFGGSKDRRRRKKRNKVIPREQQLRNHEVLNPNPLEIAVSTEQCIRESSPPTNLVSEIHDKPDERLSTSAKKKVTFNSNITTFEHVALVYESNESLPDCNKLVDKETLSKSSNSQSTSGDDSVASSVGSYPPNHRYQNCRDSDDEAEECGDSDLDEIGDNEEYYTDCEDDGDVRFAKEEVWSESVLTASMESTTEKVSDRIKTEEVESPMPVSILNDQEVKTIKLKGNVRDRSDYVHPVLNPVENLSQWKTVKSRGTPRLKPQKENFTAELEADDDISCSSEPTLKQSSLRSHPKSDRYKNPNQEVAVDASLSSWLSSPASNVTKASPCSSGTVTSGKVCRSPRSFEDRPILGALTVDELKHLSATSSPRKSPSRSPDDMPIIGTVGTYWNEKEAKDSRPASAFKGIPNTTSKYREDKVVNWHSTPFETRLERALNNAGQA</sequence>
<dbReference type="Proteomes" id="UP001060085">
    <property type="component" value="Linkage Group LG01"/>
</dbReference>